<dbReference type="RefSeq" id="WP_243732529.1">
    <property type="nucleotide sequence ID" value="NZ_SNYC01000005.1"/>
</dbReference>
<reference evidence="3 4" key="1">
    <citation type="submission" date="2019-03" db="EMBL/GenBank/DDBJ databases">
        <title>Genomic Encyclopedia of Archaeal and Bacterial Type Strains, Phase II (KMG-II): from individual species to whole genera.</title>
        <authorList>
            <person name="Goeker M."/>
        </authorList>
    </citation>
    <scope>NUCLEOTIDE SEQUENCE [LARGE SCALE GENOMIC DNA]</scope>
    <source>
        <strain evidence="3 4">DSM 19035</strain>
    </source>
</reference>
<dbReference type="Pfam" id="PF01627">
    <property type="entry name" value="Hpt"/>
    <property type="match status" value="1"/>
</dbReference>
<comment type="caution">
    <text evidence="3">The sequence shown here is derived from an EMBL/GenBank/DDBJ whole genome shotgun (WGS) entry which is preliminary data.</text>
</comment>
<dbReference type="Proteomes" id="UP000295620">
    <property type="component" value="Unassembled WGS sequence"/>
</dbReference>
<dbReference type="SUPFAM" id="SSF47226">
    <property type="entry name" value="Histidine-containing phosphotransfer domain, HPT domain"/>
    <property type="match status" value="1"/>
</dbReference>
<proteinExistence type="predicted"/>
<dbReference type="Gene3D" id="1.20.120.160">
    <property type="entry name" value="HPT domain"/>
    <property type="match status" value="1"/>
</dbReference>
<evidence type="ECO:0000259" key="2">
    <source>
        <dbReference type="PROSITE" id="PS50894"/>
    </source>
</evidence>
<name>A0A4R6SU91_9SPHI</name>
<feature type="domain" description="HPt" evidence="2">
    <location>
        <begin position="24"/>
        <end position="125"/>
    </location>
</feature>
<protein>
    <submittedName>
        <fullName evidence="3">HPt (Histidine-containing phosphotransfer) domain-containing protein</fullName>
    </submittedName>
</protein>
<dbReference type="GO" id="GO:0004672">
    <property type="term" value="F:protein kinase activity"/>
    <property type="evidence" value="ECO:0007669"/>
    <property type="project" value="UniProtKB-ARBA"/>
</dbReference>
<sequence length="126" mass="14484">MMINVQKNSEPLDLSYLRDMSGDSAEFIIEMIDLFKSQTPIYMEELKLALAEKDWAKVGACAHKIKPTFTYVGREDAKELMQLIENNARERTDLESLPAACEMIFAFSEVLYKQLDQAKSELQKQL</sequence>
<keyword evidence="1" id="KW-0597">Phosphoprotein</keyword>
<dbReference type="PROSITE" id="PS50894">
    <property type="entry name" value="HPT"/>
    <property type="match status" value="1"/>
</dbReference>
<evidence type="ECO:0000313" key="4">
    <source>
        <dbReference type="Proteomes" id="UP000295620"/>
    </source>
</evidence>
<dbReference type="InterPro" id="IPR036641">
    <property type="entry name" value="HPT_dom_sf"/>
</dbReference>
<evidence type="ECO:0000313" key="3">
    <source>
        <dbReference type="EMBL" id="TDQ08340.1"/>
    </source>
</evidence>
<gene>
    <name evidence="3" type="ORF">ATK78_2851</name>
</gene>
<dbReference type="GO" id="GO:0000160">
    <property type="term" value="P:phosphorelay signal transduction system"/>
    <property type="evidence" value="ECO:0007669"/>
    <property type="project" value="InterPro"/>
</dbReference>
<evidence type="ECO:0000256" key="1">
    <source>
        <dbReference type="PROSITE-ProRule" id="PRU00110"/>
    </source>
</evidence>
<dbReference type="InterPro" id="IPR008207">
    <property type="entry name" value="Sig_transdc_His_kin_Hpt_dom"/>
</dbReference>
<dbReference type="AlphaFoldDB" id="A0A4R6SU91"/>
<keyword evidence="4" id="KW-1185">Reference proteome</keyword>
<organism evidence="3 4">
    <name type="scientific">Pedobacter metabolipauper</name>
    <dbReference type="NCBI Taxonomy" id="425513"/>
    <lineage>
        <taxon>Bacteria</taxon>
        <taxon>Pseudomonadati</taxon>
        <taxon>Bacteroidota</taxon>
        <taxon>Sphingobacteriia</taxon>
        <taxon>Sphingobacteriales</taxon>
        <taxon>Sphingobacteriaceae</taxon>
        <taxon>Pedobacter</taxon>
    </lineage>
</organism>
<feature type="modified residue" description="Phosphohistidine" evidence="1">
    <location>
        <position position="63"/>
    </location>
</feature>
<dbReference type="EMBL" id="SNYC01000005">
    <property type="protein sequence ID" value="TDQ08340.1"/>
    <property type="molecule type" value="Genomic_DNA"/>
</dbReference>
<accession>A0A4R6SU91</accession>